<accession>A0A3N4HFL4</accession>
<dbReference type="InterPro" id="IPR014710">
    <property type="entry name" value="RmlC-like_jellyroll"/>
</dbReference>
<organism evidence="2 3">
    <name type="scientific">Aerococcus agrisoli</name>
    <dbReference type="NCBI Taxonomy" id="2487350"/>
    <lineage>
        <taxon>Bacteria</taxon>
        <taxon>Bacillati</taxon>
        <taxon>Bacillota</taxon>
        <taxon>Bacilli</taxon>
        <taxon>Lactobacillales</taxon>
        <taxon>Aerococcaceae</taxon>
        <taxon>Aerococcus</taxon>
    </lineage>
</organism>
<dbReference type="PANTHER" id="PTHR40112">
    <property type="entry name" value="H2HPP ISOMERASE"/>
    <property type="match status" value="1"/>
</dbReference>
<proteinExistence type="predicted"/>
<dbReference type="PANTHER" id="PTHR40112:SF1">
    <property type="entry name" value="H2HPP ISOMERASE"/>
    <property type="match status" value="1"/>
</dbReference>
<dbReference type="SUPFAM" id="SSF51182">
    <property type="entry name" value="RmlC-like cupins"/>
    <property type="match status" value="1"/>
</dbReference>
<evidence type="ECO:0000313" key="2">
    <source>
        <dbReference type="EMBL" id="RPA65524.1"/>
    </source>
</evidence>
<sequence length="136" mass="15424">MALDKVDFGNVNELPYRPLRAGIDQAVFAMSAEGVNITCNRVDNGNELNPHTHADHQQIAWILQGECDYYVDGQPFRMTAGSWVVVPKGVEHYIHVYDSPETVINVDIFAPAREDYNDIYSKFLKEQGYEGFNIID</sequence>
<dbReference type="Gene3D" id="2.60.120.10">
    <property type="entry name" value="Jelly Rolls"/>
    <property type="match status" value="1"/>
</dbReference>
<gene>
    <name evidence="2" type="ORF">EF384_00525</name>
</gene>
<dbReference type="InterPro" id="IPR013096">
    <property type="entry name" value="Cupin_2"/>
</dbReference>
<dbReference type="InterPro" id="IPR011051">
    <property type="entry name" value="RmlC_Cupin_sf"/>
</dbReference>
<comment type="caution">
    <text evidence="2">The sequence shown here is derived from an EMBL/GenBank/DDBJ whole genome shotgun (WGS) entry which is preliminary data.</text>
</comment>
<dbReference type="Proteomes" id="UP000273977">
    <property type="component" value="Unassembled WGS sequence"/>
</dbReference>
<evidence type="ECO:0000313" key="3">
    <source>
        <dbReference type="Proteomes" id="UP000273977"/>
    </source>
</evidence>
<name>A0A3N4HFL4_9LACT</name>
<dbReference type="OrthoDB" id="2080697at2"/>
<reference evidence="2 3" key="1">
    <citation type="submission" date="2018-11" db="EMBL/GenBank/DDBJ databases">
        <title>Aerococcus sp. SJQ22, whole genome shotgun sequence.</title>
        <authorList>
            <person name="Sun L."/>
            <person name="Gao X."/>
            <person name="Chen W."/>
            <person name="Huang K."/>
        </authorList>
    </citation>
    <scope>NUCLEOTIDE SEQUENCE [LARGE SCALE GENOMIC DNA]</scope>
    <source>
        <strain evidence="2 3">SJQ22</strain>
    </source>
</reference>
<dbReference type="InterPro" id="IPR052535">
    <property type="entry name" value="Bacilysin_H2HPP_isomerase"/>
</dbReference>
<evidence type="ECO:0000259" key="1">
    <source>
        <dbReference type="Pfam" id="PF07883"/>
    </source>
</evidence>
<feature type="domain" description="Cupin type-2" evidence="1">
    <location>
        <begin position="45"/>
        <end position="96"/>
    </location>
</feature>
<dbReference type="Pfam" id="PF07883">
    <property type="entry name" value="Cupin_2"/>
    <property type="match status" value="1"/>
</dbReference>
<dbReference type="RefSeq" id="WP_094518580.1">
    <property type="nucleotide sequence ID" value="NZ_RKMG01000001.1"/>
</dbReference>
<keyword evidence="3" id="KW-1185">Reference proteome</keyword>
<dbReference type="EMBL" id="RKMG01000001">
    <property type="protein sequence ID" value="RPA65524.1"/>
    <property type="molecule type" value="Genomic_DNA"/>
</dbReference>
<dbReference type="AlphaFoldDB" id="A0A3N4HFL4"/>
<protein>
    <submittedName>
        <fullName evidence="2">Cupin domain-containing protein</fullName>
    </submittedName>
</protein>